<dbReference type="PROSITE" id="PS51257">
    <property type="entry name" value="PROKAR_LIPOPROTEIN"/>
    <property type="match status" value="1"/>
</dbReference>
<evidence type="ECO:0000313" key="3">
    <source>
        <dbReference type="Proteomes" id="UP000435243"/>
    </source>
</evidence>
<name>A0A844ZP79_9SPHN</name>
<feature type="chain" id="PRO_5032849694" description="Cytochrome c" evidence="1">
    <location>
        <begin position="20"/>
        <end position="200"/>
    </location>
</feature>
<proteinExistence type="predicted"/>
<comment type="caution">
    <text evidence="2">The sequence shown here is derived from an EMBL/GenBank/DDBJ whole genome shotgun (WGS) entry which is preliminary data.</text>
</comment>
<dbReference type="Gene3D" id="1.20.120.10">
    <property type="entry name" value="Cytochrome c/b562"/>
    <property type="match status" value="1"/>
</dbReference>
<evidence type="ECO:0000313" key="2">
    <source>
        <dbReference type="EMBL" id="MXO87449.1"/>
    </source>
</evidence>
<accession>A0A844ZP79</accession>
<dbReference type="GO" id="GO:0022900">
    <property type="term" value="P:electron transport chain"/>
    <property type="evidence" value="ECO:0007669"/>
    <property type="project" value="InterPro"/>
</dbReference>
<keyword evidence="3" id="KW-1185">Reference proteome</keyword>
<reference evidence="2 3" key="1">
    <citation type="submission" date="2019-12" db="EMBL/GenBank/DDBJ databases">
        <title>Genomic-based taxomic classification of the family Erythrobacteraceae.</title>
        <authorList>
            <person name="Xu L."/>
        </authorList>
    </citation>
    <scope>NUCLEOTIDE SEQUENCE [LARGE SCALE GENOMIC DNA]</scope>
    <source>
        <strain evidence="2 3">JCM 16339</strain>
    </source>
</reference>
<dbReference type="OrthoDB" id="8537166at2"/>
<gene>
    <name evidence="2" type="ORF">GRI32_01690</name>
</gene>
<protein>
    <recommendedName>
        <fullName evidence="4">Cytochrome c</fullName>
    </recommendedName>
</protein>
<evidence type="ECO:0008006" key="4">
    <source>
        <dbReference type="Google" id="ProtNLM"/>
    </source>
</evidence>
<feature type="signal peptide" evidence="1">
    <location>
        <begin position="1"/>
        <end position="19"/>
    </location>
</feature>
<sequence>MKHIAIAAATALISLTALSACSSPAPEESQEAAAPVTMHEVMLNQIDANADALWDVSNMAIGTEGGLDGSLMDDAQWTQLADLASGVEAGARTLAQMDPIVVAAPGVAISDQDIPYGHSAQQVQGFVDANPDQFRALASALELHVGQIAQAARSRDAATAGPLIDQLDSVCEDCHLQYWYPEQRELVEKFRNEGSDTAGE</sequence>
<dbReference type="EMBL" id="WTYY01000001">
    <property type="protein sequence ID" value="MXO87449.1"/>
    <property type="molecule type" value="Genomic_DNA"/>
</dbReference>
<evidence type="ECO:0000256" key="1">
    <source>
        <dbReference type="SAM" id="SignalP"/>
    </source>
</evidence>
<dbReference type="InterPro" id="IPR010980">
    <property type="entry name" value="Cyt_c/b562"/>
</dbReference>
<dbReference type="GO" id="GO:0020037">
    <property type="term" value="F:heme binding"/>
    <property type="evidence" value="ECO:0007669"/>
    <property type="project" value="InterPro"/>
</dbReference>
<dbReference type="Proteomes" id="UP000435243">
    <property type="component" value="Unassembled WGS sequence"/>
</dbReference>
<dbReference type="AlphaFoldDB" id="A0A844ZP79"/>
<dbReference type="GO" id="GO:0005506">
    <property type="term" value="F:iron ion binding"/>
    <property type="evidence" value="ECO:0007669"/>
    <property type="project" value="InterPro"/>
</dbReference>
<dbReference type="SUPFAM" id="SSF47175">
    <property type="entry name" value="Cytochromes"/>
    <property type="match status" value="1"/>
</dbReference>
<dbReference type="RefSeq" id="WP_160589385.1">
    <property type="nucleotide sequence ID" value="NZ_BAAAFP010000002.1"/>
</dbReference>
<organism evidence="2 3">
    <name type="scientific">Alteraurantiacibacter aestuarii</name>
    <dbReference type="NCBI Taxonomy" id="650004"/>
    <lineage>
        <taxon>Bacteria</taxon>
        <taxon>Pseudomonadati</taxon>
        <taxon>Pseudomonadota</taxon>
        <taxon>Alphaproteobacteria</taxon>
        <taxon>Sphingomonadales</taxon>
        <taxon>Erythrobacteraceae</taxon>
        <taxon>Alteraurantiacibacter</taxon>
    </lineage>
</organism>
<keyword evidence="1" id="KW-0732">Signal</keyword>
<dbReference type="GO" id="GO:0009055">
    <property type="term" value="F:electron transfer activity"/>
    <property type="evidence" value="ECO:0007669"/>
    <property type="project" value="InterPro"/>
</dbReference>